<name>A0A1E1W375_PECGO</name>
<protein>
    <submittedName>
        <fullName evidence="1">Uncharacterized protein</fullName>
    </submittedName>
</protein>
<reference evidence="1" key="1">
    <citation type="submission" date="2015-09" db="EMBL/GenBank/DDBJ databases">
        <title>De novo assembly of Pectinophora gossypiella (Pink Bollworm) gut transcriptome.</title>
        <authorList>
            <person name="Tassone E.E."/>
        </authorList>
    </citation>
    <scope>NUCLEOTIDE SEQUENCE</scope>
</reference>
<organism evidence="1">
    <name type="scientific">Pectinophora gossypiella</name>
    <name type="common">Cotton pink bollworm</name>
    <name type="synonym">Depressaria gossypiella</name>
    <dbReference type="NCBI Taxonomy" id="13191"/>
    <lineage>
        <taxon>Eukaryota</taxon>
        <taxon>Metazoa</taxon>
        <taxon>Ecdysozoa</taxon>
        <taxon>Arthropoda</taxon>
        <taxon>Hexapoda</taxon>
        <taxon>Insecta</taxon>
        <taxon>Pterygota</taxon>
        <taxon>Neoptera</taxon>
        <taxon>Endopterygota</taxon>
        <taxon>Lepidoptera</taxon>
        <taxon>Glossata</taxon>
        <taxon>Ditrysia</taxon>
        <taxon>Gelechioidea</taxon>
        <taxon>Gelechiidae</taxon>
        <taxon>Apatetrinae</taxon>
        <taxon>Pectinophora</taxon>
    </lineage>
</organism>
<gene>
    <name evidence="1" type="ORF">g.11245</name>
</gene>
<proteinExistence type="predicted"/>
<sequence length="102" mass="11342">MISHLRVQRKGFLFQYIEPVGSKSPTFSSDVQFSGITRSFGQDFALLCQAQAFPVPIFRTSDCESTCVPHDGVILQLPYPNECWRFYALSSSGVSTTSIQSP</sequence>
<dbReference type="AlphaFoldDB" id="A0A1E1W375"/>
<evidence type="ECO:0000313" key="1">
    <source>
        <dbReference type="EMBL" id="JAT81438.1"/>
    </source>
</evidence>
<dbReference type="EMBL" id="GDQN01009616">
    <property type="protein sequence ID" value="JAT81438.1"/>
    <property type="molecule type" value="Transcribed_RNA"/>
</dbReference>
<accession>A0A1E1W375</accession>
<feature type="non-terminal residue" evidence="1">
    <location>
        <position position="102"/>
    </location>
</feature>